<dbReference type="Proteomes" id="UP000827872">
    <property type="component" value="Linkage Group LG11"/>
</dbReference>
<proteinExistence type="predicted"/>
<protein>
    <submittedName>
        <fullName evidence="1">Uncharacterized protein</fullName>
    </submittedName>
</protein>
<name>A0ACB8FVA7_9SAUR</name>
<gene>
    <name evidence="1" type="ORF">K3G42_019483</name>
</gene>
<dbReference type="EMBL" id="CM037624">
    <property type="protein sequence ID" value="KAH8011182.1"/>
    <property type="molecule type" value="Genomic_DNA"/>
</dbReference>
<organism evidence="1 2">
    <name type="scientific">Sphaerodactylus townsendi</name>
    <dbReference type="NCBI Taxonomy" id="933632"/>
    <lineage>
        <taxon>Eukaryota</taxon>
        <taxon>Metazoa</taxon>
        <taxon>Chordata</taxon>
        <taxon>Craniata</taxon>
        <taxon>Vertebrata</taxon>
        <taxon>Euteleostomi</taxon>
        <taxon>Lepidosauria</taxon>
        <taxon>Squamata</taxon>
        <taxon>Bifurcata</taxon>
        <taxon>Gekkota</taxon>
        <taxon>Sphaerodactylidae</taxon>
        <taxon>Sphaerodactylus</taxon>
    </lineage>
</organism>
<reference evidence="1" key="1">
    <citation type="submission" date="2021-08" db="EMBL/GenBank/DDBJ databases">
        <title>The first chromosome-level gecko genome reveals the dynamic sex chromosomes of Neotropical dwarf geckos (Sphaerodactylidae: Sphaerodactylus).</title>
        <authorList>
            <person name="Pinto B.J."/>
            <person name="Keating S.E."/>
            <person name="Gamble T."/>
        </authorList>
    </citation>
    <scope>NUCLEOTIDE SEQUENCE</scope>
    <source>
        <strain evidence="1">TG3544</strain>
    </source>
</reference>
<keyword evidence="2" id="KW-1185">Reference proteome</keyword>
<sequence>MLKSISALSALVLVLIIQEASVTPVIQKPSKLPCGQFGKDSSGEQGREETTTVPTLQSSEEPTVRPTEVTSGEFSGEANTEPSLEPSGEPSAQPSQQQLWGNSGEFSGEANTEPSLEPSGKPSVQLVEEFSGEEKPTLEPSSGPSEQQTIQATDEPNEEVSEEAKTVQPSPQLSGDPSKGSGAIPCKLQGGEPQEDTSGEPILEPTPSETPAVSSKVKSRLLDIVLIL</sequence>
<evidence type="ECO:0000313" key="2">
    <source>
        <dbReference type="Proteomes" id="UP000827872"/>
    </source>
</evidence>
<evidence type="ECO:0000313" key="1">
    <source>
        <dbReference type="EMBL" id="KAH8011182.1"/>
    </source>
</evidence>
<accession>A0ACB8FVA7</accession>
<comment type="caution">
    <text evidence="1">The sequence shown here is derived from an EMBL/GenBank/DDBJ whole genome shotgun (WGS) entry which is preliminary data.</text>
</comment>